<accession>A0A7D8IW56</accession>
<sequence>MHCFLNPVTCMSHRNKKNKQKSGAVTADAITAVIRALEHHTDAPDDALMVLAATAHMLMASLDIDCIESRTTDGQGIMLTRIDDEEDEQETGRSHLH</sequence>
<dbReference type="AlphaFoldDB" id="A0A7D8IW56"/>
<name>A0A7D8IW56_SALER</name>
<dbReference type="Proteomes" id="UP000254463">
    <property type="component" value="Unassembled WGS sequence"/>
</dbReference>
<proteinExistence type="predicted"/>
<evidence type="ECO:0000313" key="1">
    <source>
        <dbReference type="EMBL" id="SUF97798.1"/>
    </source>
</evidence>
<dbReference type="EMBL" id="UGWV01000002">
    <property type="protein sequence ID" value="SUF97798.1"/>
    <property type="molecule type" value="Genomic_DNA"/>
</dbReference>
<evidence type="ECO:0000313" key="2">
    <source>
        <dbReference type="Proteomes" id="UP000254463"/>
    </source>
</evidence>
<gene>
    <name evidence="1" type="ORF">NCTC6385_04853</name>
</gene>
<protein>
    <submittedName>
        <fullName evidence="1">Uncharacterized protein</fullName>
    </submittedName>
</protein>
<reference evidence="1 2" key="1">
    <citation type="submission" date="2018-06" db="EMBL/GenBank/DDBJ databases">
        <authorList>
            <consortium name="Pathogen Informatics"/>
            <person name="Doyle S."/>
        </authorList>
    </citation>
    <scope>NUCLEOTIDE SEQUENCE [LARGE SCALE GENOMIC DNA]</scope>
    <source>
        <strain evidence="1 2">NCTC6385</strain>
    </source>
</reference>
<organism evidence="1 2">
    <name type="scientific">Salmonella enterica</name>
    <name type="common">Salmonella choleraesuis</name>
    <dbReference type="NCBI Taxonomy" id="28901"/>
    <lineage>
        <taxon>Bacteria</taxon>
        <taxon>Pseudomonadati</taxon>
        <taxon>Pseudomonadota</taxon>
        <taxon>Gammaproteobacteria</taxon>
        <taxon>Enterobacterales</taxon>
        <taxon>Enterobacteriaceae</taxon>
        <taxon>Salmonella</taxon>
    </lineage>
</organism>